<gene>
    <name evidence="1" type="ORF">PHPALM_3133</name>
</gene>
<proteinExistence type="predicted"/>
<dbReference type="Proteomes" id="UP000237271">
    <property type="component" value="Unassembled WGS sequence"/>
</dbReference>
<reference evidence="1 2" key="1">
    <citation type="journal article" date="2017" name="Genome Biol. Evol.">
        <title>Phytophthora megakarya and P. palmivora, closely related causal agents of cacao black pod rot, underwent increases in genome sizes and gene numbers by different mechanisms.</title>
        <authorList>
            <person name="Ali S.S."/>
            <person name="Shao J."/>
            <person name="Lary D.J."/>
            <person name="Kronmiller B."/>
            <person name="Shen D."/>
            <person name="Strem M.D."/>
            <person name="Amoako-Attah I."/>
            <person name="Akrofi A.Y."/>
            <person name="Begoude B.A."/>
            <person name="Ten Hoopen G.M."/>
            <person name="Coulibaly K."/>
            <person name="Kebe B.I."/>
            <person name="Melnick R.L."/>
            <person name="Guiltinan M.J."/>
            <person name="Tyler B.M."/>
            <person name="Meinhardt L.W."/>
            <person name="Bailey B.A."/>
        </authorList>
    </citation>
    <scope>NUCLEOTIDE SEQUENCE [LARGE SCALE GENOMIC DNA]</scope>
    <source>
        <strain evidence="2">sbr112.9</strain>
    </source>
</reference>
<name>A0A2P4YN62_9STRA</name>
<keyword evidence="2" id="KW-1185">Reference proteome</keyword>
<dbReference type="OrthoDB" id="79176at2759"/>
<organism evidence="1 2">
    <name type="scientific">Phytophthora palmivora</name>
    <dbReference type="NCBI Taxonomy" id="4796"/>
    <lineage>
        <taxon>Eukaryota</taxon>
        <taxon>Sar</taxon>
        <taxon>Stramenopiles</taxon>
        <taxon>Oomycota</taxon>
        <taxon>Peronosporomycetes</taxon>
        <taxon>Peronosporales</taxon>
        <taxon>Peronosporaceae</taxon>
        <taxon>Phytophthora</taxon>
    </lineage>
</organism>
<comment type="caution">
    <text evidence="1">The sequence shown here is derived from an EMBL/GenBank/DDBJ whole genome shotgun (WGS) entry which is preliminary data.</text>
</comment>
<accession>A0A2P4YN62</accession>
<dbReference type="AlphaFoldDB" id="A0A2P4YN62"/>
<sequence>MWLFELFPVQRHIVEETLLSMGKTLDNICMKRDGKVVNKSPPSASDFQDAALLCLPWCLFGRASDLSLVPKQNLSVVAGKVFFVRFIRMKTSEKQGLSLFPDADLVTCPLHAIAMAIITQTAPTVALIDNLPDVPVATIVKLSPSTPLLEVLNHPEEFAALEPAASPVSPSQSPVDTTPTIYTHVNRLLNRVARVAGVSDALTSQERWIFDRGAWNMSTTNKGFNYIFNTSREDHKVSKTLNGYDTETKVKALDLKPFDTDTQEKITDVQRMLFKGQVQS</sequence>
<protein>
    <submittedName>
        <fullName evidence="1">Uncharacterized protein</fullName>
    </submittedName>
</protein>
<evidence type="ECO:0000313" key="2">
    <source>
        <dbReference type="Proteomes" id="UP000237271"/>
    </source>
</evidence>
<evidence type="ECO:0000313" key="1">
    <source>
        <dbReference type="EMBL" id="POM79247.1"/>
    </source>
</evidence>
<dbReference type="EMBL" id="NCKW01001821">
    <property type="protein sequence ID" value="POM79247.1"/>
    <property type="molecule type" value="Genomic_DNA"/>
</dbReference>